<keyword evidence="4 6" id="KW-1133">Transmembrane helix</keyword>
<evidence type="ECO:0000256" key="2">
    <source>
        <dbReference type="ARBA" id="ARBA00022475"/>
    </source>
</evidence>
<evidence type="ECO:0000256" key="3">
    <source>
        <dbReference type="ARBA" id="ARBA00022692"/>
    </source>
</evidence>
<protein>
    <recommendedName>
        <fullName evidence="7">DUF202 domain-containing protein</fullName>
    </recommendedName>
</protein>
<feature type="domain" description="DUF202" evidence="7">
    <location>
        <begin position="19"/>
        <end position="84"/>
    </location>
</feature>
<keyword evidence="5 6" id="KW-0472">Membrane</keyword>
<keyword evidence="9" id="KW-1185">Reference proteome</keyword>
<comment type="caution">
    <text evidence="8">The sequence shown here is derived from an EMBL/GenBank/DDBJ whole genome shotgun (WGS) entry which is preliminary data.</text>
</comment>
<evidence type="ECO:0000256" key="1">
    <source>
        <dbReference type="ARBA" id="ARBA00004651"/>
    </source>
</evidence>
<name>A0ABN3H455_9ACTN</name>
<evidence type="ECO:0000259" key="7">
    <source>
        <dbReference type="Pfam" id="PF02656"/>
    </source>
</evidence>
<dbReference type="EMBL" id="BAAARB010000002">
    <property type="protein sequence ID" value="GAA2368596.1"/>
    <property type="molecule type" value="Genomic_DNA"/>
</dbReference>
<proteinExistence type="predicted"/>
<dbReference type="Pfam" id="PF02656">
    <property type="entry name" value="DUF202"/>
    <property type="match status" value="1"/>
</dbReference>
<organism evidence="8 9">
    <name type="scientific">Gordonia cholesterolivorans</name>
    <dbReference type="NCBI Taxonomy" id="559625"/>
    <lineage>
        <taxon>Bacteria</taxon>
        <taxon>Bacillati</taxon>
        <taxon>Actinomycetota</taxon>
        <taxon>Actinomycetes</taxon>
        <taxon>Mycobacteriales</taxon>
        <taxon>Gordoniaceae</taxon>
        <taxon>Gordonia</taxon>
    </lineage>
</organism>
<comment type="subcellular location">
    <subcellularLocation>
        <location evidence="1">Cell membrane</location>
        <topology evidence="1">Multi-pass membrane protein</topology>
    </subcellularLocation>
</comment>
<sequence length="117" mass="12106">MTEHDPASTPPPPGATDARFTLAAERTMLAWLRTALGLIAAGVAVLHIVDDFGVTGSKTALGVSLVVLGALAALTGAWRWQRVNHVLEHGGRMPGPAAVWALTVAMVVIAAGFVVFV</sequence>
<dbReference type="InterPro" id="IPR052053">
    <property type="entry name" value="IM_YidH-like"/>
</dbReference>
<dbReference type="PANTHER" id="PTHR34187">
    <property type="entry name" value="FGR18P"/>
    <property type="match status" value="1"/>
</dbReference>
<evidence type="ECO:0000256" key="6">
    <source>
        <dbReference type="SAM" id="Phobius"/>
    </source>
</evidence>
<gene>
    <name evidence="8" type="ORF">GCM10009855_04850</name>
</gene>
<evidence type="ECO:0000256" key="5">
    <source>
        <dbReference type="ARBA" id="ARBA00023136"/>
    </source>
</evidence>
<dbReference type="PANTHER" id="PTHR34187:SF2">
    <property type="entry name" value="DUF202 DOMAIN-CONTAINING PROTEIN"/>
    <property type="match status" value="1"/>
</dbReference>
<dbReference type="Proteomes" id="UP001501170">
    <property type="component" value="Unassembled WGS sequence"/>
</dbReference>
<accession>A0ABN3H455</accession>
<reference evidence="8 9" key="1">
    <citation type="journal article" date="2019" name="Int. J. Syst. Evol. Microbiol.">
        <title>The Global Catalogue of Microorganisms (GCM) 10K type strain sequencing project: providing services to taxonomists for standard genome sequencing and annotation.</title>
        <authorList>
            <consortium name="The Broad Institute Genomics Platform"/>
            <consortium name="The Broad Institute Genome Sequencing Center for Infectious Disease"/>
            <person name="Wu L."/>
            <person name="Ma J."/>
        </authorList>
    </citation>
    <scope>NUCLEOTIDE SEQUENCE [LARGE SCALE GENOMIC DNA]</scope>
    <source>
        <strain evidence="8 9">JCM 16227</strain>
    </source>
</reference>
<keyword evidence="2" id="KW-1003">Cell membrane</keyword>
<evidence type="ECO:0000313" key="9">
    <source>
        <dbReference type="Proteomes" id="UP001501170"/>
    </source>
</evidence>
<evidence type="ECO:0000256" key="4">
    <source>
        <dbReference type="ARBA" id="ARBA00022989"/>
    </source>
</evidence>
<feature type="transmembrane region" description="Helical" evidence="6">
    <location>
        <begin position="30"/>
        <end position="49"/>
    </location>
</feature>
<evidence type="ECO:0000313" key="8">
    <source>
        <dbReference type="EMBL" id="GAA2368596.1"/>
    </source>
</evidence>
<feature type="transmembrane region" description="Helical" evidence="6">
    <location>
        <begin position="61"/>
        <end position="78"/>
    </location>
</feature>
<feature type="transmembrane region" description="Helical" evidence="6">
    <location>
        <begin position="98"/>
        <end position="116"/>
    </location>
</feature>
<dbReference type="InterPro" id="IPR003807">
    <property type="entry name" value="DUF202"/>
</dbReference>
<keyword evidence="3 6" id="KW-0812">Transmembrane</keyword>
<dbReference type="RefSeq" id="WP_006896901.1">
    <property type="nucleotide sequence ID" value="NZ_BAAARB010000002.1"/>
</dbReference>